<feature type="coiled-coil region" evidence="1">
    <location>
        <begin position="164"/>
        <end position="236"/>
    </location>
</feature>
<comment type="caution">
    <text evidence="2">The sequence shown here is derived from an EMBL/GenBank/DDBJ whole genome shotgun (WGS) entry which is preliminary data.</text>
</comment>
<organism evidence="2 3">
    <name type="scientific">Manduca sexta</name>
    <name type="common">Tobacco hawkmoth</name>
    <name type="synonym">Tobacco hornworm</name>
    <dbReference type="NCBI Taxonomy" id="7130"/>
    <lineage>
        <taxon>Eukaryota</taxon>
        <taxon>Metazoa</taxon>
        <taxon>Ecdysozoa</taxon>
        <taxon>Arthropoda</taxon>
        <taxon>Hexapoda</taxon>
        <taxon>Insecta</taxon>
        <taxon>Pterygota</taxon>
        <taxon>Neoptera</taxon>
        <taxon>Endopterygota</taxon>
        <taxon>Lepidoptera</taxon>
        <taxon>Glossata</taxon>
        <taxon>Ditrysia</taxon>
        <taxon>Bombycoidea</taxon>
        <taxon>Sphingidae</taxon>
        <taxon>Sphinginae</taxon>
        <taxon>Sphingini</taxon>
        <taxon>Manduca</taxon>
    </lineage>
</organism>
<keyword evidence="1" id="KW-0175">Coiled coil</keyword>
<feature type="coiled-coil region" evidence="1">
    <location>
        <begin position="90"/>
        <end position="124"/>
    </location>
</feature>
<keyword evidence="3" id="KW-1185">Reference proteome</keyword>
<dbReference type="EMBL" id="JH668427">
    <property type="protein sequence ID" value="KAG6452560.1"/>
    <property type="molecule type" value="Genomic_DNA"/>
</dbReference>
<evidence type="ECO:0000313" key="3">
    <source>
        <dbReference type="Proteomes" id="UP000791440"/>
    </source>
</evidence>
<dbReference type="OrthoDB" id="312015at2759"/>
<sequence length="249" mass="29094">MSFFDTYDNLDEEVKELLQHYKHKKATGYEPCTLENFKLQLLRLSEEFDLLNINYIFNPYLDIKDNTLEPVALVNLINSVWTLLHYYKNVNEKADRLVELEQNNKQLNAHIKRLKEKISLEKNEAKACVASAQKIADRSDTMLQTLTETRAKLLKVTKQKAASEKNLQNEIARLKLQIEKLSDRLRNKDVSKPCSDFCDTTLMRLKEREKQQRATIAHLQKVNQDLLHQILDLKEDLLLSGLNEVNINK</sequence>
<dbReference type="Proteomes" id="UP000791440">
    <property type="component" value="Unassembled WGS sequence"/>
</dbReference>
<protein>
    <submittedName>
        <fullName evidence="2">Uncharacterized protein</fullName>
    </submittedName>
</protein>
<name>A0A921Z7Z9_MANSE</name>
<feature type="coiled-coil region" evidence="1">
    <location>
        <begin position="7"/>
        <end position="54"/>
    </location>
</feature>
<reference evidence="2" key="1">
    <citation type="journal article" date="2016" name="Insect Biochem. Mol. Biol.">
        <title>Multifaceted biological insights from a draft genome sequence of the tobacco hornworm moth, Manduca sexta.</title>
        <authorList>
            <person name="Kanost M.R."/>
            <person name="Arrese E.L."/>
            <person name="Cao X."/>
            <person name="Chen Y.R."/>
            <person name="Chellapilla S."/>
            <person name="Goldsmith M.R."/>
            <person name="Grosse-Wilde E."/>
            <person name="Heckel D.G."/>
            <person name="Herndon N."/>
            <person name="Jiang H."/>
            <person name="Papanicolaou A."/>
            <person name="Qu J."/>
            <person name="Soulages J.L."/>
            <person name="Vogel H."/>
            <person name="Walters J."/>
            <person name="Waterhouse R.M."/>
            <person name="Ahn S.J."/>
            <person name="Almeida F.C."/>
            <person name="An C."/>
            <person name="Aqrawi P."/>
            <person name="Bretschneider A."/>
            <person name="Bryant W.B."/>
            <person name="Bucks S."/>
            <person name="Chao H."/>
            <person name="Chevignon G."/>
            <person name="Christen J.M."/>
            <person name="Clarke D.F."/>
            <person name="Dittmer N.T."/>
            <person name="Ferguson L.C.F."/>
            <person name="Garavelou S."/>
            <person name="Gordon K.H.J."/>
            <person name="Gunaratna R.T."/>
            <person name="Han Y."/>
            <person name="Hauser F."/>
            <person name="He Y."/>
            <person name="Heidel-Fischer H."/>
            <person name="Hirsh A."/>
            <person name="Hu Y."/>
            <person name="Jiang H."/>
            <person name="Kalra D."/>
            <person name="Klinner C."/>
            <person name="Konig C."/>
            <person name="Kovar C."/>
            <person name="Kroll A.R."/>
            <person name="Kuwar S.S."/>
            <person name="Lee S.L."/>
            <person name="Lehman R."/>
            <person name="Li K."/>
            <person name="Li Z."/>
            <person name="Liang H."/>
            <person name="Lovelace S."/>
            <person name="Lu Z."/>
            <person name="Mansfield J.H."/>
            <person name="McCulloch K.J."/>
            <person name="Mathew T."/>
            <person name="Morton B."/>
            <person name="Muzny D.M."/>
            <person name="Neunemann D."/>
            <person name="Ongeri F."/>
            <person name="Pauchet Y."/>
            <person name="Pu L.L."/>
            <person name="Pyrousis I."/>
            <person name="Rao X.J."/>
            <person name="Redding A."/>
            <person name="Roesel C."/>
            <person name="Sanchez-Gracia A."/>
            <person name="Schaack S."/>
            <person name="Shukla A."/>
            <person name="Tetreau G."/>
            <person name="Wang Y."/>
            <person name="Xiong G.H."/>
            <person name="Traut W."/>
            <person name="Walsh T.K."/>
            <person name="Worley K.C."/>
            <person name="Wu D."/>
            <person name="Wu W."/>
            <person name="Wu Y.Q."/>
            <person name="Zhang X."/>
            <person name="Zou Z."/>
            <person name="Zucker H."/>
            <person name="Briscoe A.D."/>
            <person name="Burmester T."/>
            <person name="Clem R.J."/>
            <person name="Feyereisen R."/>
            <person name="Grimmelikhuijzen C.J.P."/>
            <person name="Hamodrakas S.J."/>
            <person name="Hansson B.S."/>
            <person name="Huguet E."/>
            <person name="Jermiin L.S."/>
            <person name="Lan Q."/>
            <person name="Lehman H.K."/>
            <person name="Lorenzen M."/>
            <person name="Merzendorfer H."/>
            <person name="Michalopoulos I."/>
            <person name="Morton D.B."/>
            <person name="Muthukrishnan S."/>
            <person name="Oakeshott J.G."/>
            <person name="Palmer W."/>
            <person name="Park Y."/>
            <person name="Passarelli A.L."/>
            <person name="Rozas J."/>
            <person name="Schwartz L.M."/>
            <person name="Smith W."/>
            <person name="Southgate A."/>
            <person name="Vilcinskas A."/>
            <person name="Vogt R."/>
            <person name="Wang P."/>
            <person name="Werren J."/>
            <person name="Yu X.Q."/>
            <person name="Zhou J.J."/>
            <person name="Brown S.J."/>
            <person name="Scherer S.E."/>
            <person name="Richards S."/>
            <person name="Blissard G.W."/>
        </authorList>
    </citation>
    <scope>NUCLEOTIDE SEQUENCE</scope>
</reference>
<gene>
    <name evidence="2" type="ORF">O3G_MSEX007720</name>
</gene>
<reference evidence="2" key="2">
    <citation type="submission" date="2020-12" db="EMBL/GenBank/DDBJ databases">
        <authorList>
            <person name="Kanost M."/>
        </authorList>
    </citation>
    <scope>NUCLEOTIDE SEQUENCE</scope>
</reference>
<evidence type="ECO:0000256" key="1">
    <source>
        <dbReference type="SAM" id="Coils"/>
    </source>
</evidence>
<dbReference type="AlphaFoldDB" id="A0A921Z7Z9"/>
<accession>A0A921Z7Z9</accession>
<proteinExistence type="predicted"/>
<evidence type="ECO:0000313" key="2">
    <source>
        <dbReference type="EMBL" id="KAG6452560.1"/>
    </source>
</evidence>